<dbReference type="AlphaFoldDB" id="A0A1I6GKK0"/>
<dbReference type="SUPFAM" id="SSF53474">
    <property type="entry name" value="alpha/beta-Hydrolases"/>
    <property type="match status" value="1"/>
</dbReference>
<dbReference type="InterPro" id="IPR029058">
    <property type="entry name" value="AB_hydrolase_fold"/>
</dbReference>
<dbReference type="Pfam" id="PF12697">
    <property type="entry name" value="Abhydrolase_6"/>
    <property type="match status" value="1"/>
</dbReference>
<dbReference type="Proteomes" id="UP000199290">
    <property type="component" value="Unassembled WGS sequence"/>
</dbReference>
<feature type="domain" description="AB hydrolase-1" evidence="1">
    <location>
        <begin position="50"/>
        <end position="225"/>
    </location>
</feature>
<evidence type="ECO:0000313" key="2">
    <source>
        <dbReference type="EMBL" id="SFR42735.1"/>
    </source>
</evidence>
<dbReference type="EMBL" id="FOYV01000001">
    <property type="protein sequence ID" value="SFR42735.1"/>
    <property type="molecule type" value="Genomic_DNA"/>
</dbReference>
<accession>A0A1I6GKK0</accession>
<dbReference type="STRING" id="375760.SAMN04488073_1033"/>
<reference evidence="3" key="1">
    <citation type="submission" date="2016-10" db="EMBL/GenBank/DDBJ databases">
        <authorList>
            <person name="Varghese N."/>
            <person name="Submissions S."/>
        </authorList>
    </citation>
    <scope>NUCLEOTIDE SEQUENCE [LARGE SCALE GENOMIC DNA]</scope>
    <source>
        <strain evidence="3">CGMCC 1.6294</strain>
    </source>
</reference>
<gene>
    <name evidence="2" type="ORF">SAMN04488073_1033</name>
</gene>
<evidence type="ECO:0000259" key="1">
    <source>
        <dbReference type="Pfam" id="PF12697"/>
    </source>
</evidence>
<dbReference type="InterPro" id="IPR000073">
    <property type="entry name" value="AB_hydrolase_1"/>
</dbReference>
<name>A0A1I6GKK0_9GAMM</name>
<keyword evidence="3" id="KW-1185">Reference proteome</keyword>
<protein>
    <submittedName>
        <fullName evidence="2">Pimeloyl-[acyl-carrier protein] methyl ester esterase</fullName>
    </submittedName>
</protein>
<organism evidence="2 3">
    <name type="scientific">Marinobacter gudaonensis</name>
    <dbReference type="NCBI Taxonomy" id="375760"/>
    <lineage>
        <taxon>Bacteria</taxon>
        <taxon>Pseudomonadati</taxon>
        <taxon>Pseudomonadota</taxon>
        <taxon>Gammaproteobacteria</taxon>
        <taxon>Pseudomonadales</taxon>
        <taxon>Marinobacteraceae</taxon>
        <taxon>Marinobacter</taxon>
    </lineage>
</organism>
<dbReference type="OrthoDB" id="9780744at2"/>
<sequence>MSSARVCPRLIVVGGWGVPVQMLSALYGFWPGEVVPVSLDDDLLSRCHSLSEVTDELLSLYPQPSVWMGWSLGSQVAMDAAARQTGSVSSVITLGGFPRFVADDDWPTGMPAGDFRAFCRGIKRDPDRYWLHFLLLMINGAIEERLERQNLKPWLESGPQVSRSLLASSLDWLVAQDQRDIWRSAPVPVLHVLGGRDAVVRPWAEGRDAGIHGRTAVIPGMAHWPGGCSASDCWSAIQAFLLSEEAPVWAS</sequence>
<dbReference type="RefSeq" id="WP_091986765.1">
    <property type="nucleotide sequence ID" value="NZ_FOYV01000001.1"/>
</dbReference>
<proteinExistence type="predicted"/>
<evidence type="ECO:0000313" key="3">
    <source>
        <dbReference type="Proteomes" id="UP000199290"/>
    </source>
</evidence>
<dbReference type="Gene3D" id="3.40.50.1820">
    <property type="entry name" value="alpha/beta hydrolase"/>
    <property type="match status" value="1"/>
</dbReference>